<dbReference type="EMBL" id="AMZN01000095">
    <property type="protein sequence ID" value="ELR68724.1"/>
    <property type="molecule type" value="Genomic_DNA"/>
</dbReference>
<evidence type="ECO:0000313" key="2">
    <source>
        <dbReference type="Proteomes" id="UP000011135"/>
    </source>
</evidence>
<accession>L8JMI2</accession>
<gene>
    <name evidence="1" type="ORF">C900_05907</name>
</gene>
<organism evidence="1 2">
    <name type="scientific">Fulvivirga imtechensis AK7</name>
    <dbReference type="NCBI Taxonomy" id="1237149"/>
    <lineage>
        <taxon>Bacteria</taxon>
        <taxon>Pseudomonadati</taxon>
        <taxon>Bacteroidota</taxon>
        <taxon>Cytophagia</taxon>
        <taxon>Cytophagales</taxon>
        <taxon>Fulvivirgaceae</taxon>
        <taxon>Fulvivirga</taxon>
    </lineage>
</organism>
<dbReference type="eggNOG" id="COG3209">
    <property type="taxonomic scope" value="Bacteria"/>
</dbReference>
<keyword evidence="2" id="KW-1185">Reference proteome</keyword>
<sequence length="1265" mass="143694">MLAQRFTEIQRTYAKEYKWQSFPSPTAAGITSEYKSDVDHYTGKFNLNIPLLSLKGRNISYGLELSYSSGIKLDQYAGPVGQGFALRTGAISRTVRGGADELVSNIRVEADYYMATAQLTGYIRGAGNTLKNWENMAGSLRAEYMRKADIYGTKYPDADLSTDQIIDPETYVVDSEPDLFQFFIPSCQGNGGISGTFVFDADGSIHVTPEIPGLDVTPFFLSERNVLPEHSIIGFEVTTDEGCKYTFAGTVDSKALEVSWSLSNTSSFDLQSYGSRTSVGQLAKNSLDPVKIFNQTRLDYIRVQENNQPYLLCEDIGSDCNPDIGFSTISNLAPYEYYYKEMHLKTHLHKEHAIDKNVLSPTSDMHTTAWYLTKIERLADNDFIDFVYRKEPDVAVTQQSYSESVSISNFKEVSLNGRSYFTSSGNWAKAWLPPKRISTSLSVSYLKHELVQLERIESSTGDRLVFEANTEHPETPGAKYLDGIKLFQNGQKVKELKFTYDVKKAKTGSWDERMYLLGYESLDRGADREIVAMTEFEFLHDQHLDSVTFYTRMLPSQFARLFLTRIEQVGSNGNTYPPYEFEYYRGILPRKFSPQQDAWGYFNENGCSSGIPQITYTAFDGSTQPALSHGNSWDATSYPYHLFGWDVPNYGYYRAGGGADRSPSLQRARIGNLKHFVLPESGAFEIEYELNKDNQGNDIGGLRVKELTAKPHYPTDLKELKTQYTYEANYQPFKPLFSKQHTMEPLNFRPVNMSNNPFMIHSTKGGEIGYSKVTVQEIYEGSNRGKTEYYMTTPADYPDQLGENILASIGTNWITPDYTYNDEITPIISMDHLHGLVYAMKTFNETNQLVREDITKYSGLNINSSIKHKILTLTPNLYTDPIAFNEANNPADQEPSNFEDKTDRPFTLYAARRSYVAIVEAPKVDSVITYQYGNQPLASQPFESKQKTYYTSYNHVKKEYIKSDKKSVVLGENLYHPLVKEYWYPYDFSTTGISYNASVLSDMNSIKMWSPIATIYYRLGPDGETLLVGGTMRYFSKNVYGHLQLDSVAVASVPSGETYSTANRYQRFDSMLETVQVFDQYNQYNQLMTYAIKDEAPISYLWGYNETLPVVSAVNARQEQLFYESFEETEGATLDASGARAGNRYLSSGSHTLSFTPPADGQTYLMSYWYYLSGEWMLKADVPYVATINELGAERIDEIRVYPEHSLVTTYTYEPGMGITSSTNPNHQTIYYEYDEFGRLVTIRNQNKDIVSSVEYKLREEVTKE</sequence>
<dbReference type="STRING" id="1237149.C900_05907"/>
<dbReference type="AlphaFoldDB" id="L8JMI2"/>
<protein>
    <recommendedName>
        <fullName evidence="3">YD repeat protein</fullName>
    </recommendedName>
</protein>
<evidence type="ECO:0000313" key="1">
    <source>
        <dbReference type="EMBL" id="ELR68724.1"/>
    </source>
</evidence>
<evidence type="ECO:0008006" key="3">
    <source>
        <dbReference type="Google" id="ProtNLM"/>
    </source>
</evidence>
<reference evidence="1 2" key="1">
    <citation type="submission" date="2012-12" db="EMBL/GenBank/DDBJ databases">
        <title>Genome assembly of Fulvivirga imtechensis AK7.</title>
        <authorList>
            <person name="Nupur N."/>
            <person name="Khatri I."/>
            <person name="Kumar R."/>
            <person name="Subramanian S."/>
            <person name="Pinnaka A."/>
        </authorList>
    </citation>
    <scope>NUCLEOTIDE SEQUENCE [LARGE SCALE GENOMIC DNA]</scope>
    <source>
        <strain evidence="1 2">AK7</strain>
    </source>
</reference>
<dbReference type="InterPro" id="IPR006530">
    <property type="entry name" value="YD"/>
</dbReference>
<proteinExistence type="predicted"/>
<comment type="caution">
    <text evidence="1">The sequence shown here is derived from an EMBL/GenBank/DDBJ whole genome shotgun (WGS) entry which is preliminary data.</text>
</comment>
<name>L8JMI2_9BACT</name>
<dbReference type="NCBIfam" id="TIGR01643">
    <property type="entry name" value="YD_repeat_2x"/>
    <property type="match status" value="1"/>
</dbReference>
<dbReference type="Proteomes" id="UP000011135">
    <property type="component" value="Unassembled WGS sequence"/>
</dbReference>